<accession>A0A1H8HZI9</accession>
<protein>
    <recommendedName>
        <fullName evidence="3">N-(5'-phosphoribosyl)anthranilate isomerase</fullName>
    </recommendedName>
</protein>
<proteinExistence type="predicted"/>
<dbReference type="Proteomes" id="UP000199372">
    <property type="component" value="Unassembled WGS sequence"/>
</dbReference>
<dbReference type="EMBL" id="FOCM01000005">
    <property type="protein sequence ID" value="SEN61669.1"/>
    <property type="molecule type" value="Genomic_DNA"/>
</dbReference>
<dbReference type="AlphaFoldDB" id="A0A1H8HZI9"/>
<reference evidence="2" key="1">
    <citation type="submission" date="2016-10" db="EMBL/GenBank/DDBJ databases">
        <authorList>
            <person name="Varghese N."/>
            <person name="Submissions S."/>
        </authorList>
    </citation>
    <scope>NUCLEOTIDE SEQUENCE [LARGE SCALE GENOMIC DNA]</scope>
    <source>
        <strain evidence="2">DSM 26893</strain>
    </source>
</reference>
<name>A0A1H8HZI9_9RHOB</name>
<sequence>MMLSPPTPFDGHHVAELFSAKAVARGCVVRWNRAWADREIGRDRLIAEVRSRGFHMIACGPQYVIICNRGGIDMIC</sequence>
<organism evidence="1 2">
    <name type="scientific">Palleronia pelagia</name>
    <dbReference type="NCBI Taxonomy" id="387096"/>
    <lineage>
        <taxon>Bacteria</taxon>
        <taxon>Pseudomonadati</taxon>
        <taxon>Pseudomonadota</taxon>
        <taxon>Alphaproteobacteria</taxon>
        <taxon>Rhodobacterales</taxon>
        <taxon>Roseobacteraceae</taxon>
        <taxon>Palleronia</taxon>
    </lineage>
</organism>
<keyword evidence="2" id="KW-1185">Reference proteome</keyword>
<evidence type="ECO:0008006" key="3">
    <source>
        <dbReference type="Google" id="ProtNLM"/>
    </source>
</evidence>
<gene>
    <name evidence="1" type="ORF">SAMN04488011_10558</name>
</gene>
<evidence type="ECO:0000313" key="2">
    <source>
        <dbReference type="Proteomes" id="UP000199372"/>
    </source>
</evidence>
<evidence type="ECO:0000313" key="1">
    <source>
        <dbReference type="EMBL" id="SEN61669.1"/>
    </source>
</evidence>
<dbReference type="OrthoDB" id="7867818at2"/>